<keyword evidence="2" id="KW-1185">Reference proteome</keyword>
<name>A0A822Z651_NELNU</name>
<gene>
    <name evidence="1" type="ORF">HUJ06_013181</name>
</gene>
<protein>
    <submittedName>
        <fullName evidence="1">Uncharacterized protein</fullName>
    </submittedName>
</protein>
<organism evidence="1 2">
    <name type="scientific">Nelumbo nucifera</name>
    <name type="common">Sacred lotus</name>
    <dbReference type="NCBI Taxonomy" id="4432"/>
    <lineage>
        <taxon>Eukaryota</taxon>
        <taxon>Viridiplantae</taxon>
        <taxon>Streptophyta</taxon>
        <taxon>Embryophyta</taxon>
        <taxon>Tracheophyta</taxon>
        <taxon>Spermatophyta</taxon>
        <taxon>Magnoliopsida</taxon>
        <taxon>Proteales</taxon>
        <taxon>Nelumbonaceae</taxon>
        <taxon>Nelumbo</taxon>
    </lineage>
</organism>
<comment type="caution">
    <text evidence="1">The sequence shown here is derived from an EMBL/GenBank/DDBJ whole genome shotgun (WGS) entry which is preliminary data.</text>
</comment>
<dbReference type="EMBL" id="DUZY01000005">
    <property type="protein sequence ID" value="DAD38859.1"/>
    <property type="molecule type" value="Genomic_DNA"/>
</dbReference>
<evidence type="ECO:0000313" key="1">
    <source>
        <dbReference type="EMBL" id="DAD38859.1"/>
    </source>
</evidence>
<reference evidence="1 2" key="1">
    <citation type="journal article" date="2020" name="Mol. Biol. Evol.">
        <title>Distinct Expression and Methylation Patterns for Genes with Different Fates following a Single Whole-Genome Duplication in Flowering Plants.</title>
        <authorList>
            <person name="Shi T."/>
            <person name="Rahmani R.S."/>
            <person name="Gugger P.F."/>
            <person name="Wang M."/>
            <person name="Li H."/>
            <person name="Zhang Y."/>
            <person name="Li Z."/>
            <person name="Wang Q."/>
            <person name="Van de Peer Y."/>
            <person name="Marchal K."/>
            <person name="Chen J."/>
        </authorList>
    </citation>
    <scope>NUCLEOTIDE SEQUENCE [LARGE SCALE GENOMIC DNA]</scope>
    <source>
        <tissue evidence="1">Leaf</tissue>
    </source>
</reference>
<evidence type="ECO:0000313" key="2">
    <source>
        <dbReference type="Proteomes" id="UP000607653"/>
    </source>
</evidence>
<dbReference type="Proteomes" id="UP000607653">
    <property type="component" value="Unassembled WGS sequence"/>
</dbReference>
<proteinExistence type="predicted"/>
<accession>A0A822Z651</accession>
<dbReference type="AlphaFoldDB" id="A0A822Z651"/>
<sequence length="69" mass="7504">MCTNPPRTSKHNPSFSALMGHVGLVEGGGFVPGSPLPPPKGGVTRVTSVRRVRGLRKHPFAIHQWRLTH</sequence>